<dbReference type="InterPro" id="IPR050800">
    <property type="entry name" value="ARTD/PARP"/>
</dbReference>
<dbReference type="GO" id="GO:1990404">
    <property type="term" value="F:NAD+-protein mono-ADP-ribosyltransferase activity"/>
    <property type="evidence" value="ECO:0007669"/>
    <property type="project" value="TreeGrafter"/>
</dbReference>
<dbReference type="EC" id="2.4.2.-" evidence="15"/>
<keyword evidence="22" id="KW-1185">Reference proteome</keyword>
<dbReference type="Pfam" id="PF00644">
    <property type="entry name" value="PARP"/>
    <property type="match status" value="1"/>
</dbReference>
<feature type="domain" description="WGR" evidence="20">
    <location>
        <begin position="182"/>
        <end position="277"/>
    </location>
</feature>
<dbReference type="FunFam" id="1.20.142.10:FF:000002">
    <property type="entry name" value="Poly [ADP-ribose] polymerase"/>
    <property type="match status" value="1"/>
</dbReference>
<dbReference type="GO" id="GO:0016779">
    <property type="term" value="F:nucleotidyltransferase activity"/>
    <property type="evidence" value="ECO:0007669"/>
    <property type="project" value="UniProtKB-KW"/>
</dbReference>
<evidence type="ECO:0000256" key="6">
    <source>
        <dbReference type="ARBA" id="ARBA00022737"/>
    </source>
</evidence>
<accession>A0A0D2IIE1</accession>
<dbReference type="AlphaFoldDB" id="A0A0D2IIE1"/>
<dbReference type="GO" id="GO:0008270">
    <property type="term" value="F:zinc ion binding"/>
    <property type="evidence" value="ECO:0007669"/>
    <property type="project" value="UniProtKB-KW"/>
</dbReference>
<dbReference type="PROSITE" id="PS51977">
    <property type="entry name" value="WGR"/>
    <property type="match status" value="1"/>
</dbReference>
<dbReference type="InterPro" id="IPR036616">
    <property type="entry name" value="Poly(ADP-ribose)pol_reg_dom_sf"/>
</dbReference>
<dbReference type="CDD" id="cd07997">
    <property type="entry name" value="WGR_PARP"/>
    <property type="match status" value="1"/>
</dbReference>
<dbReference type="GO" id="GO:0003677">
    <property type="term" value="F:DNA binding"/>
    <property type="evidence" value="ECO:0007669"/>
    <property type="project" value="UniProtKB-KW"/>
</dbReference>
<evidence type="ECO:0000256" key="5">
    <source>
        <dbReference type="ARBA" id="ARBA00022723"/>
    </source>
</evidence>
<dbReference type="GO" id="GO:0003950">
    <property type="term" value="F:NAD+ poly-ADP-ribosyltransferase activity"/>
    <property type="evidence" value="ECO:0007669"/>
    <property type="project" value="UniProtKB-UniRule"/>
</dbReference>
<keyword evidence="2 15" id="KW-0328">Glycosyltransferase</keyword>
<evidence type="ECO:0000259" key="17">
    <source>
        <dbReference type="PROSITE" id="PS50172"/>
    </source>
</evidence>
<dbReference type="Pfam" id="PF02877">
    <property type="entry name" value="PARP_reg"/>
    <property type="match status" value="1"/>
</dbReference>
<protein>
    <recommendedName>
        <fullName evidence="15">Poly [ADP-ribose] polymerase</fullName>
        <shortName evidence="15">PARP</shortName>
        <ecNumber evidence="15">2.4.2.-</ecNumber>
    </recommendedName>
</protein>
<dbReference type="PANTHER" id="PTHR10459">
    <property type="entry name" value="DNA LIGASE"/>
    <property type="match status" value="1"/>
</dbReference>
<feature type="domain" description="PARP catalytic" evidence="18">
    <location>
        <begin position="449"/>
        <end position="686"/>
    </location>
</feature>
<proteinExistence type="inferred from homology"/>
<evidence type="ECO:0000256" key="2">
    <source>
        <dbReference type="ARBA" id="ARBA00022676"/>
    </source>
</evidence>
<dbReference type="GO" id="GO:0006302">
    <property type="term" value="P:double-strand break repair"/>
    <property type="evidence" value="ECO:0007669"/>
    <property type="project" value="TreeGrafter"/>
</dbReference>
<sequence length="686" mass="75761">MARITPSVPPLHGVIICFASYSPRSHPELSRKSVAQLKIDIAHCGGSYTTKPEECTHLIATRVQFDKKSDRITQAQKTPDTLLVSYGWLAASLASSEPVDTEQYRLESSSISDDDTAVGIIGPQRPQKAASSKRSRSDDDDQSNASSPKKPKSSEAADPPTPGIATKAIKVPVDPFVPSAHAYAVYVDDSGVVYDATLNMSDAKKNNNKFYRVQLLGCEDGFYTWTHWGRVGENGHHRMLGDGSLENALWQFGDKFREKTGLTWKNRNGTSTKKNAYAYLEINYADSEGESEKGPMQVKLKGGSAVKEKIFAESKLMPPVQRLMELIFNQQFFTNTMADLDYDVNKMPLGKLSKKTLLKGYEVLKELALLIADPSVATGMGEQPTQAVMNRSNRYFSLVPHVVGRRALPVLKDLSSIKREIQLLETLTDMQLANEIMKSAAVAEHKTLHMLDRQYQGLGMKEMIPLVQDTQEFAEIAHYLIKSRGSTHGTNYTIQDIFRIERNGEADRLDKSPHAILGSKSDRRLLWHGSRVSNFGGILSQGLRIAPPEAPVSGYMFGKGVYLADMSSKSAGYCAHYNSGGVGLLLLCEAELGKPSLKLTDADSKAGKHVKEHSCISTWGVGQTGPSVWKDASCIHPSLRGVKMPDVVYHPPGPTNEPNASLLYNEYIVYDVAQIRLRYLLRVSIY</sequence>
<evidence type="ECO:0000256" key="4">
    <source>
        <dbReference type="ARBA" id="ARBA00022695"/>
    </source>
</evidence>
<dbReference type="InterPro" id="IPR036930">
    <property type="entry name" value="WGR_dom_sf"/>
</dbReference>
<dbReference type="Proteomes" id="UP000053411">
    <property type="component" value="Unassembled WGS sequence"/>
</dbReference>
<evidence type="ECO:0000256" key="8">
    <source>
        <dbReference type="ARBA" id="ARBA00022771"/>
    </source>
</evidence>
<dbReference type="SUPFAM" id="SSF142921">
    <property type="entry name" value="WGR domain-like"/>
    <property type="match status" value="1"/>
</dbReference>
<dbReference type="InterPro" id="IPR004102">
    <property type="entry name" value="Poly(ADP-ribose)pol_reg_dom"/>
</dbReference>
<dbReference type="RefSeq" id="XP_016630924.1">
    <property type="nucleotide sequence ID" value="XM_016778018.1"/>
</dbReference>
<comment type="catalytic activity">
    <reaction evidence="14">
        <text>NAD(+) + (ADP-D-ribosyl)n-acceptor = nicotinamide + (ADP-D-ribosyl)n+1-acceptor + H(+).</text>
        <dbReference type="EC" id="2.4.2.30"/>
    </reaction>
</comment>
<evidence type="ECO:0000259" key="18">
    <source>
        <dbReference type="PROSITE" id="PS51059"/>
    </source>
</evidence>
<evidence type="ECO:0000256" key="14">
    <source>
        <dbReference type="ARBA" id="ARBA00033987"/>
    </source>
</evidence>
<evidence type="ECO:0000256" key="13">
    <source>
        <dbReference type="ARBA" id="ARBA00024347"/>
    </source>
</evidence>
<comment type="subcellular location">
    <subcellularLocation>
        <location evidence="1">Nucleus</location>
    </subcellularLocation>
</comment>
<reference evidence="21 22" key="1">
    <citation type="submission" date="2015-01" db="EMBL/GenBank/DDBJ databases">
        <title>The Genome Sequence of Fonsecaea multimorphosa CBS 102226.</title>
        <authorList>
            <consortium name="The Broad Institute Genomics Platform"/>
            <person name="Cuomo C."/>
            <person name="de Hoog S."/>
            <person name="Gorbushina A."/>
            <person name="Stielow B."/>
            <person name="Teixiera M."/>
            <person name="Abouelleil A."/>
            <person name="Chapman S.B."/>
            <person name="Priest M."/>
            <person name="Young S.K."/>
            <person name="Wortman J."/>
            <person name="Nusbaum C."/>
            <person name="Birren B."/>
        </authorList>
    </citation>
    <scope>NUCLEOTIDE SEQUENCE [LARGE SCALE GENOMIC DNA]</scope>
    <source>
        <strain evidence="21 22">CBS 102226</strain>
    </source>
</reference>
<keyword evidence="12" id="KW-0539">Nucleus</keyword>
<feature type="domain" description="PARP alpha-helical" evidence="19">
    <location>
        <begin position="313"/>
        <end position="438"/>
    </location>
</feature>
<keyword evidence="6" id="KW-0677">Repeat</keyword>
<dbReference type="PROSITE" id="PS51060">
    <property type="entry name" value="PARP_ALPHA_HD"/>
    <property type="match status" value="1"/>
</dbReference>
<dbReference type="SUPFAM" id="SSF52113">
    <property type="entry name" value="BRCT domain"/>
    <property type="match status" value="1"/>
</dbReference>
<dbReference type="Gene3D" id="3.40.50.10190">
    <property type="entry name" value="BRCT domain"/>
    <property type="match status" value="1"/>
</dbReference>
<dbReference type="Gene3D" id="1.20.142.10">
    <property type="entry name" value="Poly(ADP-ribose) polymerase, regulatory domain"/>
    <property type="match status" value="1"/>
</dbReference>
<dbReference type="STRING" id="1442371.A0A0D2IIE1"/>
<dbReference type="GO" id="GO:0070212">
    <property type="term" value="P:protein poly-ADP-ribosylation"/>
    <property type="evidence" value="ECO:0007669"/>
    <property type="project" value="TreeGrafter"/>
</dbReference>
<evidence type="ECO:0000256" key="7">
    <source>
        <dbReference type="ARBA" id="ARBA00022765"/>
    </source>
</evidence>
<keyword evidence="10 15" id="KW-0520">NAD</keyword>
<dbReference type="InterPro" id="IPR012317">
    <property type="entry name" value="Poly(ADP-ribose)pol_cat_dom"/>
</dbReference>
<dbReference type="CDD" id="cd01437">
    <property type="entry name" value="parp_like"/>
    <property type="match status" value="1"/>
</dbReference>
<keyword evidence="3 15" id="KW-0808">Transferase</keyword>
<gene>
    <name evidence="21" type="ORF">Z520_07521</name>
</gene>
<evidence type="ECO:0000256" key="1">
    <source>
        <dbReference type="ARBA" id="ARBA00004123"/>
    </source>
</evidence>
<evidence type="ECO:0000259" key="19">
    <source>
        <dbReference type="PROSITE" id="PS51060"/>
    </source>
</evidence>
<dbReference type="InterPro" id="IPR036420">
    <property type="entry name" value="BRCT_dom_sf"/>
</dbReference>
<dbReference type="OrthoDB" id="2017365at2759"/>
<evidence type="ECO:0000256" key="9">
    <source>
        <dbReference type="ARBA" id="ARBA00022833"/>
    </source>
</evidence>
<evidence type="ECO:0000256" key="16">
    <source>
        <dbReference type="SAM" id="MobiDB-lite"/>
    </source>
</evidence>
<evidence type="ECO:0000313" key="21">
    <source>
        <dbReference type="EMBL" id="KIX96801.1"/>
    </source>
</evidence>
<dbReference type="PANTHER" id="PTHR10459:SF60">
    <property type="entry name" value="POLY [ADP-RIBOSE] POLYMERASE 2"/>
    <property type="match status" value="1"/>
</dbReference>
<evidence type="ECO:0000313" key="22">
    <source>
        <dbReference type="Proteomes" id="UP000053411"/>
    </source>
</evidence>
<feature type="compositionally biased region" description="Low complexity" evidence="16">
    <location>
        <begin position="143"/>
        <end position="158"/>
    </location>
</feature>
<feature type="region of interest" description="Disordered" evidence="16">
    <location>
        <begin position="99"/>
        <end position="166"/>
    </location>
</feature>
<dbReference type="SUPFAM" id="SSF47587">
    <property type="entry name" value="Domain of poly(ADP-ribose) polymerase"/>
    <property type="match status" value="1"/>
</dbReference>
<dbReference type="Gene3D" id="3.90.228.10">
    <property type="match status" value="1"/>
</dbReference>
<dbReference type="Pfam" id="PF05406">
    <property type="entry name" value="WGR"/>
    <property type="match status" value="1"/>
</dbReference>
<dbReference type="InterPro" id="IPR008893">
    <property type="entry name" value="WGR_domain"/>
</dbReference>
<evidence type="ECO:0000256" key="12">
    <source>
        <dbReference type="ARBA" id="ARBA00023242"/>
    </source>
</evidence>
<keyword evidence="5" id="KW-0479">Metal-binding</keyword>
<evidence type="ECO:0000256" key="10">
    <source>
        <dbReference type="ARBA" id="ARBA00023027"/>
    </source>
</evidence>
<comment type="similarity">
    <text evidence="13">Belongs to the ARTD/PARP family.</text>
</comment>
<keyword evidence="7" id="KW-0013">ADP-ribosylation</keyword>
<evidence type="ECO:0000256" key="3">
    <source>
        <dbReference type="ARBA" id="ARBA00022679"/>
    </source>
</evidence>
<dbReference type="PROSITE" id="PS51059">
    <property type="entry name" value="PARP_CATALYTIC"/>
    <property type="match status" value="1"/>
</dbReference>
<organism evidence="21 22">
    <name type="scientific">Fonsecaea multimorphosa CBS 102226</name>
    <dbReference type="NCBI Taxonomy" id="1442371"/>
    <lineage>
        <taxon>Eukaryota</taxon>
        <taxon>Fungi</taxon>
        <taxon>Dikarya</taxon>
        <taxon>Ascomycota</taxon>
        <taxon>Pezizomycotina</taxon>
        <taxon>Eurotiomycetes</taxon>
        <taxon>Chaetothyriomycetidae</taxon>
        <taxon>Chaetothyriales</taxon>
        <taxon>Herpotrichiellaceae</taxon>
        <taxon>Fonsecaea</taxon>
    </lineage>
</organism>
<dbReference type="PROSITE" id="PS50172">
    <property type="entry name" value="BRCT"/>
    <property type="match status" value="1"/>
</dbReference>
<dbReference type="InterPro" id="IPR001357">
    <property type="entry name" value="BRCT_dom"/>
</dbReference>
<dbReference type="EMBL" id="KN848076">
    <property type="protein sequence ID" value="KIX96801.1"/>
    <property type="molecule type" value="Genomic_DNA"/>
</dbReference>
<dbReference type="CDD" id="cd00027">
    <property type="entry name" value="BRCT"/>
    <property type="match status" value="1"/>
</dbReference>
<keyword evidence="11" id="KW-0238">DNA-binding</keyword>
<keyword evidence="4" id="KW-0548">Nucleotidyltransferase</keyword>
<evidence type="ECO:0000256" key="11">
    <source>
        <dbReference type="ARBA" id="ARBA00023125"/>
    </source>
</evidence>
<dbReference type="SUPFAM" id="SSF56399">
    <property type="entry name" value="ADP-ribosylation"/>
    <property type="match status" value="1"/>
</dbReference>
<dbReference type="GO" id="GO:0005730">
    <property type="term" value="C:nucleolus"/>
    <property type="evidence" value="ECO:0007669"/>
    <property type="project" value="TreeGrafter"/>
</dbReference>
<dbReference type="VEuPathDB" id="FungiDB:Z520_07521"/>
<evidence type="ECO:0000256" key="15">
    <source>
        <dbReference type="RuleBase" id="RU362114"/>
    </source>
</evidence>
<name>A0A0D2IIE1_9EURO</name>
<keyword evidence="9" id="KW-0862">Zinc</keyword>
<evidence type="ECO:0000259" key="20">
    <source>
        <dbReference type="PROSITE" id="PS51977"/>
    </source>
</evidence>
<dbReference type="SMART" id="SM00773">
    <property type="entry name" value="WGR"/>
    <property type="match status" value="1"/>
</dbReference>
<keyword evidence="8" id="KW-0863">Zinc-finger</keyword>
<dbReference type="GeneID" id="27713267"/>
<feature type="domain" description="BRCT" evidence="17">
    <location>
        <begin position="6"/>
        <end position="106"/>
    </location>
</feature>